<feature type="domain" description="Amine oxidase" evidence="5">
    <location>
        <begin position="43"/>
        <end position="489"/>
    </location>
</feature>
<dbReference type="SUPFAM" id="SSF51905">
    <property type="entry name" value="FAD/NAD(P)-binding domain"/>
    <property type="match status" value="1"/>
</dbReference>
<dbReference type="Gene3D" id="3.50.50.60">
    <property type="entry name" value="FAD/NAD(P)-binding domain"/>
    <property type="match status" value="1"/>
</dbReference>
<comment type="caution">
    <text evidence="6">The sequence shown here is derived from an EMBL/GenBank/DDBJ whole genome shotgun (WGS) entry which is preliminary data.</text>
</comment>
<dbReference type="InterPro" id="IPR036188">
    <property type="entry name" value="FAD/NAD-bd_sf"/>
</dbReference>
<comment type="cofactor">
    <cofactor evidence="1 3">
        <name>FAD</name>
        <dbReference type="ChEBI" id="CHEBI:57692"/>
    </cofactor>
</comment>
<dbReference type="OrthoDB" id="7777654at2759"/>
<accession>A0A8H3EU60</accession>
<evidence type="ECO:0000256" key="4">
    <source>
        <dbReference type="SAM" id="SignalP"/>
    </source>
</evidence>
<dbReference type="PANTHER" id="PTHR10742:SF313">
    <property type="entry name" value="AMINE OXIDASE"/>
    <property type="match status" value="1"/>
</dbReference>
<keyword evidence="4" id="KW-0732">Signal</keyword>
<keyword evidence="3" id="KW-0285">Flavoprotein</keyword>
<dbReference type="GO" id="GO:0006598">
    <property type="term" value="P:polyamine catabolic process"/>
    <property type="evidence" value="ECO:0007669"/>
    <property type="project" value="TreeGrafter"/>
</dbReference>
<dbReference type="EMBL" id="CAJPDQ010000005">
    <property type="protein sequence ID" value="CAF9910337.1"/>
    <property type="molecule type" value="Genomic_DNA"/>
</dbReference>
<dbReference type="SUPFAM" id="SSF54373">
    <property type="entry name" value="FAD-linked reductases, C-terminal domain"/>
    <property type="match status" value="1"/>
</dbReference>
<dbReference type="InterPro" id="IPR002937">
    <property type="entry name" value="Amino_oxidase"/>
</dbReference>
<name>A0A8H3EU60_9LECA</name>
<evidence type="ECO:0000259" key="5">
    <source>
        <dbReference type="Pfam" id="PF01593"/>
    </source>
</evidence>
<keyword evidence="3" id="KW-0274">FAD</keyword>
<protein>
    <recommendedName>
        <fullName evidence="3">Amine oxidase</fullName>
        <ecNumber evidence="3">1.4.3.-</ecNumber>
    </recommendedName>
</protein>
<evidence type="ECO:0000313" key="6">
    <source>
        <dbReference type="EMBL" id="CAF9910337.1"/>
    </source>
</evidence>
<evidence type="ECO:0000256" key="2">
    <source>
        <dbReference type="ARBA" id="ARBA00023002"/>
    </source>
</evidence>
<keyword evidence="7" id="KW-1185">Reference proteome</keyword>
<feature type="signal peptide" evidence="4">
    <location>
        <begin position="1"/>
        <end position="19"/>
    </location>
</feature>
<dbReference type="Proteomes" id="UP000664169">
    <property type="component" value="Unassembled WGS sequence"/>
</dbReference>
<dbReference type="EC" id="1.4.3.-" evidence="3"/>
<dbReference type="PRINTS" id="PR00757">
    <property type="entry name" value="AMINEOXDASEF"/>
</dbReference>
<evidence type="ECO:0000313" key="7">
    <source>
        <dbReference type="Proteomes" id="UP000664169"/>
    </source>
</evidence>
<dbReference type="InterPro" id="IPR050281">
    <property type="entry name" value="Flavin_monoamine_oxidase"/>
</dbReference>
<dbReference type="Pfam" id="PF01593">
    <property type="entry name" value="Amino_oxidase"/>
    <property type="match status" value="1"/>
</dbReference>
<gene>
    <name evidence="6" type="ORF">GOMPHAMPRED_007052</name>
</gene>
<keyword evidence="2 3" id="KW-0560">Oxidoreductase</keyword>
<evidence type="ECO:0000256" key="1">
    <source>
        <dbReference type="ARBA" id="ARBA00001974"/>
    </source>
</evidence>
<organism evidence="6 7">
    <name type="scientific">Gomphillus americanus</name>
    <dbReference type="NCBI Taxonomy" id="1940652"/>
    <lineage>
        <taxon>Eukaryota</taxon>
        <taxon>Fungi</taxon>
        <taxon>Dikarya</taxon>
        <taxon>Ascomycota</taxon>
        <taxon>Pezizomycotina</taxon>
        <taxon>Lecanoromycetes</taxon>
        <taxon>OSLEUM clade</taxon>
        <taxon>Ostropomycetidae</taxon>
        <taxon>Ostropales</taxon>
        <taxon>Graphidaceae</taxon>
        <taxon>Gomphilloideae</taxon>
        <taxon>Gomphillus</taxon>
    </lineage>
</organism>
<dbReference type="GO" id="GO:0016491">
    <property type="term" value="F:oxidoreductase activity"/>
    <property type="evidence" value="ECO:0007669"/>
    <property type="project" value="UniProtKB-KW"/>
</dbReference>
<proteinExistence type="inferred from homology"/>
<sequence>MKLGAHYLLTILWWQVVGGSPLQAEGSAKACKKTKVAVLGAGMAGIAAGSALHNASIDDFIIVEYNSDVGGRVAHTNFGKKSNGSPYTVELGANWVQGTVTEGGPENPIWTFAKKYKLQNTYSNYSSIQTFTDKGAVDYSDLLDLYEGDTYSTLEQDAGYILTQNLQDRSYRTGLNIAGWQATDAMRKAVEWWEFDWEYAYSPDLSSHEFAIVNYNTSFYQWSEDNNYVFDPRGYSAFIKGIASMYLKPNDPRLLLNKHITNIAYNNDGVTVYDSDGSCIQADYAITTFSLGVLQNATANTADHPTFVKFTPRLPDWKRTALQSMQMATYTKIFLQFPADKVFWDKNTQFFLYADPTTRGYYPIFQSLDGPGFLPGSGILFVTVVQDQAAIVAAQTDEETKQQVLAVLRKMYGANKVPQPIDFLMPRWAQIEWAKGSYSNWPPGLTLEMHQNIRANVGALWFAGEHTHPEYYGFLQGAWYEGQRVANDIAALVKKAGATSGGGGGETHYSVLHGTTNLSEYAERNGWEVSSFLTYGDV</sequence>
<reference evidence="6" key="1">
    <citation type="submission" date="2021-03" db="EMBL/GenBank/DDBJ databases">
        <authorList>
            <person name="Tagirdzhanova G."/>
        </authorList>
    </citation>
    <scope>NUCLEOTIDE SEQUENCE</scope>
</reference>
<dbReference type="AlphaFoldDB" id="A0A8H3EU60"/>
<feature type="chain" id="PRO_5034913924" description="Amine oxidase" evidence="4">
    <location>
        <begin position="20"/>
        <end position="538"/>
    </location>
</feature>
<dbReference type="Gene3D" id="3.90.660.10">
    <property type="match status" value="1"/>
</dbReference>
<dbReference type="PANTHER" id="PTHR10742">
    <property type="entry name" value="FLAVIN MONOAMINE OXIDASE"/>
    <property type="match status" value="1"/>
</dbReference>
<dbReference type="InterPro" id="IPR001613">
    <property type="entry name" value="Flavin_amine_oxidase"/>
</dbReference>
<comment type="similarity">
    <text evidence="3">Belongs to the flavin monoamine oxidase family.</text>
</comment>
<evidence type="ECO:0000256" key="3">
    <source>
        <dbReference type="RuleBase" id="RU362067"/>
    </source>
</evidence>